<proteinExistence type="predicted"/>
<dbReference type="EMBL" id="KZ819680">
    <property type="protein sequence ID" value="PWN24558.1"/>
    <property type="molecule type" value="Genomic_DNA"/>
</dbReference>
<keyword evidence="1" id="KW-0732">Signal</keyword>
<sequence length="162" mass="16830">MCALSPVVLITLPTRLLAHLPFPSHCTSFPTSSSSTVELGARVTATQTHTHKADFERAAPAVAEGTATATATANAFSEQRGSSRRWIGNGGSTNGVASRGRVFLPLTSTSLSISLQSTLRSVAYPTPGFLCLVASRGKQGLAIDRRGESSSSLVRMAIEAAA</sequence>
<name>A0A316UI48_9BASI</name>
<keyword evidence="3" id="KW-1185">Reference proteome</keyword>
<accession>A0A316UI48</accession>
<evidence type="ECO:0008006" key="4">
    <source>
        <dbReference type="Google" id="ProtNLM"/>
    </source>
</evidence>
<reference evidence="2 3" key="1">
    <citation type="journal article" date="2018" name="Mol. Biol. Evol.">
        <title>Broad Genomic Sampling Reveals a Smut Pathogenic Ancestry of the Fungal Clade Ustilaginomycotina.</title>
        <authorList>
            <person name="Kijpornyongpan T."/>
            <person name="Mondo S.J."/>
            <person name="Barry K."/>
            <person name="Sandor L."/>
            <person name="Lee J."/>
            <person name="Lipzen A."/>
            <person name="Pangilinan J."/>
            <person name="LaButti K."/>
            <person name="Hainaut M."/>
            <person name="Henrissat B."/>
            <person name="Grigoriev I.V."/>
            <person name="Spatafora J.W."/>
            <person name="Aime M.C."/>
        </authorList>
    </citation>
    <scope>NUCLEOTIDE SEQUENCE [LARGE SCALE GENOMIC DNA]</scope>
    <source>
        <strain evidence="2 3">MCA 5214</strain>
    </source>
</reference>
<dbReference type="GeneID" id="37031823"/>
<evidence type="ECO:0000313" key="2">
    <source>
        <dbReference type="EMBL" id="PWN24558.1"/>
    </source>
</evidence>
<gene>
    <name evidence="2" type="ORF">BDZ90DRAFT_99938</name>
</gene>
<protein>
    <recommendedName>
        <fullName evidence="4">Secreted protein</fullName>
    </recommendedName>
</protein>
<dbReference type="Proteomes" id="UP000245884">
    <property type="component" value="Unassembled WGS sequence"/>
</dbReference>
<evidence type="ECO:0000313" key="3">
    <source>
        <dbReference type="Proteomes" id="UP000245884"/>
    </source>
</evidence>
<dbReference type="RefSeq" id="XP_025359170.1">
    <property type="nucleotide sequence ID" value="XM_025510000.1"/>
</dbReference>
<dbReference type="AlphaFoldDB" id="A0A316UI48"/>
<evidence type="ECO:0000256" key="1">
    <source>
        <dbReference type="SAM" id="SignalP"/>
    </source>
</evidence>
<feature type="signal peptide" evidence="1">
    <location>
        <begin position="1"/>
        <end position="18"/>
    </location>
</feature>
<organism evidence="2 3">
    <name type="scientific">Jaminaea rosea</name>
    <dbReference type="NCBI Taxonomy" id="1569628"/>
    <lineage>
        <taxon>Eukaryota</taxon>
        <taxon>Fungi</taxon>
        <taxon>Dikarya</taxon>
        <taxon>Basidiomycota</taxon>
        <taxon>Ustilaginomycotina</taxon>
        <taxon>Exobasidiomycetes</taxon>
        <taxon>Microstromatales</taxon>
        <taxon>Microstromatales incertae sedis</taxon>
        <taxon>Jaminaea</taxon>
    </lineage>
</organism>
<feature type="chain" id="PRO_5016417979" description="Secreted protein" evidence="1">
    <location>
        <begin position="19"/>
        <end position="162"/>
    </location>
</feature>